<gene>
    <name evidence="1" type="ORF">RU96_GL001882</name>
</gene>
<evidence type="ECO:0000313" key="1">
    <source>
        <dbReference type="EMBL" id="OJG15905.1"/>
    </source>
</evidence>
<dbReference type="RefSeq" id="WP_071864268.1">
    <property type="nucleotide sequence ID" value="NZ_JBHLVQ010000013.1"/>
</dbReference>
<name>A0A1L8R870_9ENTE</name>
<comment type="caution">
    <text evidence="1">The sequence shown here is derived from an EMBL/GenBank/DDBJ whole genome shotgun (WGS) entry which is preliminary data.</text>
</comment>
<dbReference type="OrthoDB" id="9885204at2"/>
<dbReference type="EMBL" id="JXKG01000004">
    <property type="protein sequence ID" value="OJG15905.1"/>
    <property type="molecule type" value="Genomic_DNA"/>
</dbReference>
<dbReference type="STRING" id="317010.RU96_GL001882"/>
<reference evidence="1 2" key="1">
    <citation type="submission" date="2014-12" db="EMBL/GenBank/DDBJ databases">
        <title>Draft genome sequences of 29 type strains of Enterococci.</title>
        <authorList>
            <person name="Zhong Z."/>
            <person name="Sun Z."/>
            <person name="Liu W."/>
            <person name="Zhang W."/>
            <person name="Zhang H."/>
        </authorList>
    </citation>
    <scope>NUCLEOTIDE SEQUENCE [LARGE SCALE GENOMIC DNA]</scope>
    <source>
        <strain evidence="1 2">DSM 21207</strain>
    </source>
</reference>
<accession>A0A1L8R870</accession>
<protein>
    <recommendedName>
        <fullName evidence="3">Tubby C 2 family protein</fullName>
    </recommendedName>
</protein>
<organism evidence="1 2">
    <name type="scientific">Enterococcus canintestini</name>
    <dbReference type="NCBI Taxonomy" id="317010"/>
    <lineage>
        <taxon>Bacteria</taxon>
        <taxon>Bacillati</taxon>
        <taxon>Bacillota</taxon>
        <taxon>Bacilli</taxon>
        <taxon>Lactobacillales</taxon>
        <taxon>Enterococcaceae</taxon>
        <taxon>Enterococcus</taxon>
    </lineage>
</organism>
<dbReference type="InterPro" id="IPR025659">
    <property type="entry name" value="Tubby-like_C"/>
</dbReference>
<dbReference type="Pfam" id="PF04525">
    <property type="entry name" value="LOR"/>
    <property type="match status" value="1"/>
</dbReference>
<evidence type="ECO:0000313" key="2">
    <source>
        <dbReference type="Proteomes" id="UP000182835"/>
    </source>
</evidence>
<proteinExistence type="predicted"/>
<dbReference type="SUPFAM" id="SSF54518">
    <property type="entry name" value="Tubby C-terminal domain-like"/>
    <property type="match status" value="1"/>
</dbReference>
<dbReference type="InterPro" id="IPR007612">
    <property type="entry name" value="LOR"/>
</dbReference>
<evidence type="ECO:0008006" key="3">
    <source>
        <dbReference type="Google" id="ProtNLM"/>
    </source>
</evidence>
<dbReference type="AlphaFoldDB" id="A0A1L8R870"/>
<dbReference type="Proteomes" id="UP000182835">
    <property type="component" value="Unassembled WGS sequence"/>
</dbReference>
<sequence length="167" mass="19336">MKELTFQKGNGTEKKYQVLADGKEVYYVSEVLTLPTRKRYYLYQSDGKKLGEIKRKRYSMGYVDLPRLFLKLNAYNEISIVKDMQNFRTSYEIKGEKLALAGAFLGENFDITRGNEKIASVKVTKEQDNYIFAVKVLKENLEVLIVGFVSLLGFVYEHENITFDKAE</sequence>